<evidence type="ECO:0000256" key="4">
    <source>
        <dbReference type="ARBA" id="ARBA00022475"/>
    </source>
</evidence>
<dbReference type="GO" id="GO:0006508">
    <property type="term" value="P:proteolysis"/>
    <property type="evidence" value="ECO:0007669"/>
    <property type="project" value="UniProtKB-KW"/>
</dbReference>
<feature type="domain" description="Peptidase M1 membrane alanine aminopeptidase" evidence="20">
    <location>
        <begin position="281"/>
        <end position="499"/>
    </location>
</feature>
<keyword evidence="11 18" id="KW-0482">Metalloprotease</keyword>
<organism evidence="23 24">
    <name type="scientific">Pseudolycoriella hygida</name>
    <dbReference type="NCBI Taxonomy" id="35572"/>
    <lineage>
        <taxon>Eukaryota</taxon>
        <taxon>Metazoa</taxon>
        <taxon>Ecdysozoa</taxon>
        <taxon>Arthropoda</taxon>
        <taxon>Hexapoda</taxon>
        <taxon>Insecta</taxon>
        <taxon>Pterygota</taxon>
        <taxon>Neoptera</taxon>
        <taxon>Endopterygota</taxon>
        <taxon>Diptera</taxon>
        <taxon>Nematocera</taxon>
        <taxon>Sciaroidea</taxon>
        <taxon>Sciaridae</taxon>
        <taxon>Pseudolycoriella</taxon>
    </lineage>
</organism>
<dbReference type="InterPro" id="IPR027268">
    <property type="entry name" value="Peptidase_M4/M1_CTD_sf"/>
</dbReference>
<evidence type="ECO:0000256" key="2">
    <source>
        <dbReference type="ARBA" id="ARBA00010136"/>
    </source>
</evidence>
<dbReference type="GO" id="GO:0005737">
    <property type="term" value="C:cytoplasm"/>
    <property type="evidence" value="ECO:0007669"/>
    <property type="project" value="TreeGrafter"/>
</dbReference>
<evidence type="ECO:0000256" key="11">
    <source>
        <dbReference type="ARBA" id="ARBA00023049"/>
    </source>
</evidence>
<dbReference type="InterPro" id="IPR045357">
    <property type="entry name" value="Aminopeptidase_N-like_N"/>
</dbReference>
<dbReference type="CDD" id="cd09601">
    <property type="entry name" value="M1_APN-Q_like"/>
    <property type="match status" value="1"/>
</dbReference>
<evidence type="ECO:0000256" key="7">
    <source>
        <dbReference type="ARBA" id="ARBA00022723"/>
    </source>
</evidence>
<dbReference type="EMBL" id="WJQU01000002">
    <property type="protein sequence ID" value="KAJ6643780.1"/>
    <property type="molecule type" value="Genomic_DNA"/>
</dbReference>
<dbReference type="GO" id="GO:0043171">
    <property type="term" value="P:peptide catabolic process"/>
    <property type="evidence" value="ECO:0007669"/>
    <property type="project" value="TreeGrafter"/>
</dbReference>
<dbReference type="InterPro" id="IPR001930">
    <property type="entry name" value="Peptidase_M1"/>
</dbReference>
<evidence type="ECO:0000256" key="1">
    <source>
        <dbReference type="ARBA" id="ARBA00004609"/>
    </source>
</evidence>
<name>A0A9Q0S541_9DIPT</name>
<sequence>MAKGIVRMFCVPSCLFFIIQILLTLADAQNVKVGVEQETISYRLPNETFPEHYEIHLTTNIHEGNFTFTGRVEITLVTREETSVIVVHARQLTITGVSLWNTLGTPTEIGTHPVEYDVVTEFVTVRLLNGVLESNQKFLLSIEYNGELREDNLGFYRSSYRDANDQLVWLAATQFAATNARHAFPCYDEPHIKATYEIYITHDSSYSALSNYPLFENIDNIDGSVTSRFCSCNIHQSIQFSSYIVGFVIAKFDYTISERTNEDDIEYRVYSRPEAVNNTKYALGLVKELLDVIQETVKVDYVLPKLYQVALPDFYFNAMENWGLITYREERLLFDEQSAPYTNRIENSRTMAHEVAHKWFGNLVTHNWWSFVWFKEGFARFFEQYAFGRIRPEWRIEDLFVLTDVQNALFTDSLFSTRQMTLYKESPSDILALYDNIAYAKGGSFLRMFYYVLGEEAFFRAVTELLNTAKFRATNEDELFGIFANATGESDLIDTMRSWTHQAGYPVVNVNRNYQDGTFTLTQRKFNLIPGDDAGTEDFAWSIPFNFFTGGKNESLVVTKGFFSEESDALTVEQSSQNWSSENWIILNHRETGFYRVNYDEPNWNLIISELNEGNFKFIPVMNRAQLIDDAFNLARANKLSYRIPFRLIEYLKNETDYIPWMTTLNALSHINRFYVTSENYELFKDYLTKLIDTLYNRVLLEDLQDEPIINKYARTLAINWGCELDLSWCKAFVIQTMNVHAIYGTVIEPNLRSAVYCSAVRYDSFYFSQLYLDFLSTKDQTERKLIINALGCSNHSTALEYNLLTIFNNTNFHLQEISPYFTSVYSGGPLGMMAVMKSIRSFMLRYSAEEINKKVGFGGIILGMAQRTTTEELRNEFAALLEEMLSFGLIGSSTVETAQKYVKMNSDWLIYSDAAIKDYLVNDYYGIGHATTNSRSYVSTFIILVSVLAIKAVF</sequence>
<evidence type="ECO:0000256" key="8">
    <source>
        <dbReference type="ARBA" id="ARBA00022729"/>
    </source>
</evidence>
<dbReference type="InterPro" id="IPR024571">
    <property type="entry name" value="ERAP1-like_C_dom"/>
</dbReference>
<evidence type="ECO:0000256" key="18">
    <source>
        <dbReference type="RuleBase" id="RU364040"/>
    </source>
</evidence>
<dbReference type="Proteomes" id="UP001151699">
    <property type="component" value="Chromosome B"/>
</dbReference>
<dbReference type="PRINTS" id="PR00756">
    <property type="entry name" value="ALADIPTASE"/>
</dbReference>
<dbReference type="SUPFAM" id="SSF55486">
    <property type="entry name" value="Metalloproteases ('zincins'), catalytic domain"/>
    <property type="match status" value="1"/>
</dbReference>
<keyword evidence="9 18" id="KW-0378">Hydrolase</keyword>
<gene>
    <name evidence="23" type="primary">ANPEP_2</name>
    <name evidence="23" type="ORF">Bhyg_08745</name>
</gene>
<evidence type="ECO:0000256" key="5">
    <source>
        <dbReference type="ARBA" id="ARBA00022622"/>
    </source>
</evidence>
<feature type="domain" description="Aminopeptidase N-like N-terminal" evidence="22">
    <location>
        <begin position="50"/>
        <end position="231"/>
    </location>
</feature>
<dbReference type="Pfam" id="PF11838">
    <property type="entry name" value="ERAP1_C"/>
    <property type="match status" value="1"/>
</dbReference>
<proteinExistence type="inferred from homology"/>
<dbReference type="GO" id="GO:0042277">
    <property type="term" value="F:peptide binding"/>
    <property type="evidence" value="ECO:0007669"/>
    <property type="project" value="TreeGrafter"/>
</dbReference>
<evidence type="ECO:0000313" key="24">
    <source>
        <dbReference type="Proteomes" id="UP001151699"/>
    </source>
</evidence>
<evidence type="ECO:0000313" key="23">
    <source>
        <dbReference type="EMBL" id="KAJ6643780.1"/>
    </source>
</evidence>
<evidence type="ECO:0000256" key="17">
    <source>
        <dbReference type="PIRSR" id="PIRSR634016-4"/>
    </source>
</evidence>
<evidence type="ECO:0000256" key="19">
    <source>
        <dbReference type="SAM" id="SignalP"/>
    </source>
</evidence>
<evidence type="ECO:0000256" key="16">
    <source>
        <dbReference type="PIRSR" id="PIRSR634016-3"/>
    </source>
</evidence>
<evidence type="ECO:0000256" key="14">
    <source>
        <dbReference type="ARBA" id="ARBA00023288"/>
    </source>
</evidence>
<dbReference type="InterPro" id="IPR034016">
    <property type="entry name" value="M1_APN-typ"/>
</dbReference>
<evidence type="ECO:0000259" key="21">
    <source>
        <dbReference type="Pfam" id="PF11838"/>
    </source>
</evidence>
<dbReference type="Pfam" id="PF01433">
    <property type="entry name" value="Peptidase_M1"/>
    <property type="match status" value="1"/>
</dbReference>
<keyword evidence="8 19" id="KW-0732">Signal</keyword>
<feature type="binding site" evidence="16">
    <location>
        <position position="353"/>
    </location>
    <ligand>
        <name>Zn(2+)</name>
        <dbReference type="ChEBI" id="CHEBI:29105"/>
        <note>catalytic</note>
    </ligand>
</feature>
<dbReference type="GO" id="GO:0008270">
    <property type="term" value="F:zinc ion binding"/>
    <property type="evidence" value="ECO:0007669"/>
    <property type="project" value="UniProtKB-UniRule"/>
</dbReference>
<dbReference type="Gene3D" id="1.10.390.10">
    <property type="entry name" value="Neutral Protease Domain 2"/>
    <property type="match status" value="1"/>
</dbReference>
<dbReference type="PANTHER" id="PTHR11533:SF290">
    <property type="entry name" value="AMINOPEPTIDASE"/>
    <property type="match status" value="1"/>
</dbReference>
<evidence type="ECO:0000256" key="3">
    <source>
        <dbReference type="ARBA" id="ARBA00022438"/>
    </source>
</evidence>
<dbReference type="GO" id="GO:0005886">
    <property type="term" value="C:plasma membrane"/>
    <property type="evidence" value="ECO:0007669"/>
    <property type="project" value="UniProtKB-SubCell"/>
</dbReference>
<keyword evidence="7 16" id="KW-0479">Metal-binding</keyword>
<dbReference type="OrthoDB" id="510539at2759"/>
<evidence type="ECO:0000259" key="22">
    <source>
        <dbReference type="Pfam" id="PF17900"/>
    </source>
</evidence>
<feature type="site" description="Transition state stabilizer" evidence="17">
    <location>
        <position position="439"/>
    </location>
</feature>
<dbReference type="Gene3D" id="1.25.50.20">
    <property type="match status" value="1"/>
</dbReference>
<evidence type="ECO:0000256" key="13">
    <source>
        <dbReference type="ARBA" id="ARBA00023180"/>
    </source>
</evidence>
<evidence type="ECO:0000256" key="10">
    <source>
        <dbReference type="ARBA" id="ARBA00022833"/>
    </source>
</evidence>
<dbReference type="PANTHER" id="PTHR11533">
    <property type="entry name" value="PROTEASE M1 ZINC METALLOPROTEASE"/>
    <property type="match status" value="1"/>
</dbReference>
<dbReference type="EC" id="3.4.11.-" evidence="18"/>
<comment type="caution">
    <text evidence="23">The sequence shown here is derived from an EMBL/GenBank/DDBJ whole genome shotgun (WGS) entry which is preliminary data.</text>
</comment>
<accession>A0A9Q0S541</accession>
<feature type="domain" description="ERAP1-like C-terminal" evidence="21">
    <location>
        <begin position="584"/>
        <end position="886"/>
    </location>
</feature>
<keyword evidence="14" id="KW-0449">Lipoprotein</keyword>
<dbReference type="SUPFAM" id="SSF63737">
    <property type="entry name" value="Leukotriene A4 hydrolase N-terminal domain"/>
    <property type="match status" value="1"/>
</dbReference>
<keyword evidence="24" id="KW-1185">Reference proteome</keyword>
<comment type="subcellular location">
    <subcellularLocation>
        <location evidence="1">Cell membrane</location>
        <topology evidence="1">Lipid-anchor</topology>
        <topology evidence="1">GPI-anchor</topology>
    </subcellularLocation>
</comment>
<feature type="chain" id="PRO_5040211936" description="Aminopeptidase" evidence="19">
    <location>
        <begin position="29"/>
        <end position="955"/>
    </location>
</feature>
<dbReference type="GO" id="GO:0005615">
    <property type="term" value="C:extracellular space"/>
    <property type="evidence" value="ECO:0007669"/>
    <property type="project" value="TreeGrafter"/>
</dbReference>
<feature type="signal peptide" evidence="19">
    <location>
        <begin position="1"/>
        <end position="28"/>
    </location>
</feature>
<keyword evidence="6 18" id="KW-0645">Protease</keyword>
<dbReference type="AlphaFoldDB" id="A0A9Q0S541"/>
<keyword evidence="10 16" id="KW-0862">Zinc</keyword>
<dbReference type="GO" id="GO:0070006">
    <property type="term" value="F:metalloaminopeptidase activity"/>
    <property type="evidence" value="ECO:0007669"/>
    <property type="project" value="TreeGrafter"/>
</dbReference>
<feature type="active site" description="Proton acceptor" evidence="15">
    <location>
        <position position="354"/>
    </location>
</feature>
<keyword evidence="13" id="KW-0325">Glycoprotein</keyword>
<dbReference type="Pfam" id="PF17900">
    <property type="entry name" value="Peptidase_M1_N"/>
    <property type="match status" value="1"/>
</dbReference>
<feature type="binding site" evidence="16">
    <location>
        <position position="376"/>
    </location>
    <ligand>
        <name>Zn(2+)</name>
        <dbReference type="ChEBI" id="CHEBI:29105"/>
        <note>catalytic</note>
    </ligand>
</feature>
<dbReference type="Gene3D" id="2.60.40.1910">
    <property type="match status" value="1"/>
</dbReference>
<comment type="cofactor">
    <cofactor evidence="16 18">
        <name>Zn(2+)</name>
        <dbReference type="ChEBI" id="CHEBI:29105"/>
    </cofactor>
    <text evidence="16 18">Binds 1 zinc ion per subunit.</text>
</comment>
<dbReference type="InterPro" id="IPR014782">
    <property type="entry name" value="Peptidase_M1_dom"/>
</dbReference>
<evidence type="ECO:0000256" key="9">
    <source>
        <dbReference type="ARBA" id="ARBA00022801"/>
    </source>
</evidence>
<reference evidence="23" key="1">
    <citation type="submission" date="2022-07" db="EMBL/GenBank/DDBJ databases">
        <authorList>
            <person name="Trinca V."/>
            <person name="Uliana J.V.C."/>
            <person name="Torres T.T."/>
            <person name="Ward R.J."/>
            <person name="Monesi N."/>
        </authorList>
    </citation>
    <scope>NUCLEOTIDE SEQUENCE</scope>
    <source>
        <strain evidence="23">HSMRA1968</strain>
        <tissue evidence="23">Whole embryos</tissue>
    </source>
</reference>
<keyword evidence="4" id="KW-1003">Cell membrane</keyword>
<dbReference type="FunFam" id="2.60.40.1910:FF:000008">
    <property type="entry name" value="Aminopeptidase"/>
    <property type="match status" value="1"/>
</dbReference>
<protein>
    <recommendedName>
        <fullName evidence="18">Aminopeptidase</fullName>
        <ecNumber evidence="18">3.4.11.-</ecNumber>
    </recommendedName>
</protein>
<keyword evidence="3 18" id="KW-0031">Aminopeptidase</keyword>
<dbReference type="GO" id="GO:0098552">
    <property type="term" value="C:side of membrane"/>
    <property type="evidence" value="ECO:0007669"/>
    <property type="project" value="UniProtKB-KW"/>
</dbReference>
<dbReference type="Gene3D" id="2.60.40.1730">
    <property type="entry name" value="tricorn interacting facor f3 domain"/>
    <property type="match status" value="1"/>
</dbReference>
<comment type="similarity">
    <text evidence="2 18">Belongs to the peptidase M1 family.</text>
</comment>
<keyword evidence="5" id="KW-0336">GPI-anchor</keyword>
<feature type="binding site" evidence="16">
    <location>
        <position position="357"/>
    </location>
    <ligand>
        <name>Zn(2+)</name>
        <dbReference type="ChEBI" id="CHEBI:29105"/>
        <note>catalytic</note>
    </ligand>
</feature>
<dbReference type="InterPro" id="IPR042097">
    <property type="entry name" value="Aminopeptidase_N-like_N_sf"/>
</dbReference>
<evidence type="ECO:0000256" key="15">
    <source>
        <dbReference type="PIRSR" id="PIRSR634016-1"/>
    </source>
</evidence>
<evidence type="ECO:0000256" key="6">
    <source>
        <dbReference type="ARBA" id="ARBA00022670"/>
    </source>
</evidence>
<dbReference type="InterPro" id="IPR050344">
    <property type="entry name" value="Peptidase_M1_aminopeptidases"/>
</dbReference>
<dbReference type="FunFam" id="1.10.390.10:FF:000013">
    <property type="entry name" value="Aminopeptidase N"/>
    <property type="match status" value="1"/>
</dbReference>
<evidence type="ECO:0000259" key="20">
    <source>
        <dbReference type="Pfam" id="PF01433"/>
    </source>
</evidence>
<evidence type="ECO:0000256" key="12">
    <source>
        <dbReference type="ARBA" id="ARBA00023136"/>
    </source>
</evidence>
<keyword evidence="12" id="KW-0472">Membrane</keyword>